<evidence type="ECO:0008006" key="3">
    <source>
        <dbReference type="Google" id="ProtNLM"/>
    </source>
</evidence>
<comment type="caution">
    <text evidence="1">The sequence shown here is derived from an EMBL/GenBank/DDBJ whole genome shotgun (WGS) entry which is preliminary data.</text>
</comment>
<keyword evidence="2" id="KW-1185">Reference proteome</keyword>
<dbReference type="PANTHER" id="PTHR33835:SF1">
    <property type="entry name" value="METALLO-BETA-LACTAMASE DOMAIN-CONTAINING PROTEIN"/>
    <property type="match status" value="1"/>
</dbReference>
<dbReference type="InterPro" id="IPR036866">
    <property type="entry name" value="RibonucZ/Hydroxyglut_hydro"/>
</dbReference>
<dbReference type="InterPro" id="IPR025638">
    <property type="entry name" value="DUF4336"/>
</dbReference>
<protein>
    <recommendedName>
        <fullName evidence="3">Metallo-beta-lactamase domain-containing protein</fullName>
    </recommendedName>
</protein>
<reference evidence="1 2" key="1">
    <citation type="submission" date="2019-07" db="EMBL/GenBank/DDBJ databases">
        <title>Genome assembly of two rare yeast pathogens: Diutina rugosa and Trichomonascus ciferrii.</title>
        <authorList>
            <person name="Mixao V."/>
            <person name="Saus E."/>
            <person name="Hansen A."/>
            <person name="Lass-Flor C."/>
            <person name="Gabaldon T."/>
        </authorList>
    </citation>
    <scope>NUCLEOTIDE SEQUENCE [LARGE SCALE GENOMIC DNA]</scope>
    <source>
        <strain evidence="1 2">CBS 613</strain>
    </source>
</reference>
<dbReference type="SUPFAM" id="SSF56281">
    <property type="entry name" value="Metallo-hydrolase/oxidoreductase"/>
    <property type="match status" value="1"/>
</dbReference>
<dbReference type="OrthoDB" id="421671at2759"/>
<accession>A0A642UTI3</accession>
<dbReference type="RefSeq" id="XP_034013518.1">
    <property type="nucleotide sequence ID" value="XM_034154117.1"/>
</dbReference>
<name>A0A642UTI3_DIURU</name>
<dbReference type="OMA" id="IFRDVMA"/>
<evidence type="ECO:0000313" key="1">
    <source>
        <dbReference type="EMBL" id="KAA8905132.1"/>
    </source>
</evidence>
<proteinExistence type="predicted"/>
<dbReference type="Gene3D" id="3.60.15.10">
    <property type="entry name" value="Ribonuclease Z/Hydroxyacylglutathione hydrolase-like"/>
    <property type="match status" value="1"/>
</dbReference>
<gene>
    <name evidence="1" type="ORF">DIURU_001560</name>
</gene>
<sequence>MGYPSDLKVVSRKLTSNIAIGSSAFSRFNVINFGARMAAINHDDSIIIWSAMPYGPQVEEVIGLVAQKPFNISHLIIPDNQHTMAAKSFKDKYPQMKIIAPEGVDVPGLPLDYVITSDNANKILDTAALNNIGITDPVITENFQFVYLPSHANKELVTYDIKSKTVFEADLLFNLGVSEQLEQYSRETGFSDSFNPHGGLSFLTRYMQPHSKVGNGLTRKIVHIKNAAPGLQAIYSWDFNTIVPCHGNVIDKGAKDAFKSTFAPAFTN</sequence>
<organism evidence="1 2">
    <name type="scientific">Diutina rugosa</name>
    <name type="common">Yeast</name>
    <name type="synonym">Candida rugosa</name>
    <dbReference type="NCBI Taxonomy" id="5481"/>
    <lineage>
        <taxon>Eukaryota</taxon>
        <taxon>Fungi</taxon>
        <taxon>Dikarya</taxon>
        <taxon>Ascomycota</taxon>
        <taxon>Saccharomycotina</taxon>
        <taxon>Pichiomycetes</taxon>
        <taxon>Debaryomycetaceae</taxon>
        <taxon>Diutina</taxon>
    </lineage>
</organism>
<dbReference type="AlphaFoldDB" id="A0A642UTI3"/>
<dbReference type="EMBL" id="SWFT01000050">
    <property type="protein sequence ID" value="KAA8905132.1"/>
    <property type="molecule type" value="Genomic_DNA"/>
</dbReference>
<dbReference type="VEuPathDB" id="FungiDB:DIURU_001560"/>
<dbReference type="Proteomes" id="UP000449547">
    <property type="component" value="Unassembled WGS sequence"/>
</dbReference>
<evidence type="ECO:0000313" key="2">
    <source>
        <dbReference type="Proteomes" id="UP000449547"/>
    </source>
</evidence>
<dbReference type="GeneID" id="54780213"/>
<dbReference type="PANTHER" id="PTHR33835">
    <property type="entry name" value="YALI0C07656P"/>
    <property type="match status" value="1"/>
</dbReference>